<evidence type="ECO:0000256" key="1">
    <source>
        <dbReference type="SAM" id="SignalP"/>
    </source>
</evidence>
<gene>
    <name evidence="2" type="ORF">TPSB3V08_LOCUS3495</name>
</gene>
<sequence>MTCPVHQLARQLLRFYIFWIVNLRLPLAGQDGATGSDVLRWSPPLERKKITDKIEAAKQTYLHIHQHFSNVTINSHNSQLMLTWDCVHLLQTDALQC</sequence>
<feature type="signal peptide" evidence="1">
    <location>
        <begin position="1"/>
        <end position="28"/>
    </location>
</feature>
<evidence type="ECO:0000313" key="2">
    <source>
        <dbReference type="EMBL" id="CAD7402266.1"/>
    </source>
</evidence>
<protein>
    <submittedName>
        <fullName evidence="2">Uncharacterized protein</fullName>
    </submittedName>
</protein>
<dbReference type="AlphaFoldDB" id="A0A7R9CTP6"/>
<name>A0A7R9CTP6_TIMPO</name>
<proteinExistence type="predicted"/>
<organism evidence="2">
    <name type="scientific">Timema poppense</name>
    <name type="common">Walking stick</name>
    <dbReference type="NCBI Taxonomy" id="170557"/>
    <lineage>
        <taxon>Eukaryota</taxon>
        <taxon>Metazoa</taxon>
        <taxon>Ecdysozoa</taxon>
        <taxon>Arthropoda</taxon>
        <taxon>Hexapoda</taxon>
        <taxon>Insecta</taxon>
        <taxon>Pterygota</taxon>
        <taxon>Neoptera</taxon>
        <taxon>Polyneoptera</taxon>
        <taxon>Phasmatodea</taxon>
        <taxon>Timematodea</taxon>
        <taxon>Timematoidea</taxon>
        <taxon>Timematidae</taxon>
        <taxon>Timema</taxon>
    </lineage>
</organism>
<reference evidence="2" key="1">
    <citation type="submission" date="2020-11" db="EMBL/GenBank/DDBJ databases">
        <authorList>
            <person name="Tran Van P."/>
        </authorList>
    </citation>
    <scope>NUCLEOTIDE SEQUENCE</scope>
</reference>
<dbReference type="EMBL" id="OD001528">
    <property type="protein sequence ID" value="CAD7402266.1"/>
    <property type="molecule type" value="Genomic_DNA"/>
</dbReference>
<feature type="chain" id="PRO_5030715824" evidence="1">
    <location>
        <begin position="29"/>
        <end position="97"/>
    </location>
</feature>
<keyword evidence="1" id="KW-0732">Signal</keyword>
<accession>A0A7R9CTP6</accession>